<evidence type="ECO:0008006" key="4">
    <source>
        <dbReference type="Google" id="ProtNLM"/>
    </source>
</evidence>
<proteinExistence type="predicted"/>
<dbReference type="AlphaFoldDB" id="F3KKR0"/>
<dbReference type="Proteomes" id="UP000004348">
    <property type="component" value="Chromosome"/>
</dbReference>
<feature type="transmembrane region" description="Helical" evidence="2">
    <location>
        <begin position="346"/>
        <end position="365"/>
    </location>
</feature>
<organism evidence="3">
    <name type="scientific">Candidatus Nitrosarchaeum limnium SFB1</name>
    <dbReference type="NCBI Taxonomy" id="886738"/>
    <lineage>
        <taxon>Archaea</taxon>
        <taxon>Nitrososphaerota</taxon>
        <taxon>Nitrososphaeria</taxon>
        <taxon>Nitrosopumilales</taxon>
        <taxon>Nitrosopumilaceae</taxon>
        <taxon>Nitrosarchaeum</taxon>
    </lineage>
</organism>
<gene>
    <name evidence="3" type="ORF">Nlim_1084</name>
</gene>
<name>F3KKR0_9ARCH</name>
<protein>
    <recommendedName>
        <fullName evidence="4">CARDB domain-containing protein</fullName>
    </recommendedName>
</protein>
<keyword evidence="1" id="KW-0175">Coiled coil</keyword>
<reference evidence="3" key="1">
    <citation type="journal article" date="2011" name="PLoS ONE">
        <title>Genome of a low-salinity ammonia-oxidizing archaeon determined by single-cell and metagenomic analysis.</title>
        <authorList>
            <person name="Blainey P.C."/>
            <person name="Mosier A.C."/>
            <person name="Potanina A."/>
            <person name="Francis C.A."/>
            <person name="Quake S.R."/>
        </authorList>
    </citation>
    <scope>NUCLEOTIDE SEQUENCE [LARGE SCALE GENOMIC DNA]</scope>
    <source>
        <strain evidence="3">SFB1</strain>
    </source>
</reference>
<feature type="transmembrane region" description="Helical" evidence="2">
    <location>
        <begin position="127"/>
        <end position="148"/>
    </location>
</feature>
<dbReference type="EMBL" id="AEGP01000040">
    <property type="protein sequence ID" value="EGG42069.1"/>
    <property type="molecule type" value="Genomic_DNA"/>
</dbReference>
<keyword evidence="2" id="KW-0812">Transmembrane</keyword>
<accession>F3KKR0</accession>
<keyword evidence="2" id="KW-1133">Transmembrane helix</keyword>
<comment type="caution">
    <text evidence="3">The sequence shown here is derived from an EMBL/GenBank/DDBJ whole genome shotgun (WGS) entry which is preliminary data.</text>
</comment>
<dbReference type="Gene3D" id="2.60.40.10">
    <property type="entry name" value="Immunoglobulins"/>
    <property type="match status" value="1"/>
</dbReference>
<evidence type="ECO:0000313" key="3">
    <source>
        <dbReference type="EMBL" id="EGG42069.1"/>
    </source>
</evidence>
<dbReference type="HOGENOM" id="CLU_664992_0_0_2"/>
<evidence type="ECO:0000256" key="2">
    <source>
        <dbReference type="SAM" id="Phobius"/>
    </source>
</evidence>
<evidence type="ECO:0000256" key="1">
    <source>
        <dbReference type="SAM" id="Coils"/>
    </source>
</evidence>
<dbReference type="InterPro" id="IPR013783">
    <property type="entry name" value="Ig-like_fold"/>
</dbReference>
<keyword evidence="2" id="KW-0472">Membrane</keyword>
<feature type="coiled-coil region" evidence="1">
    <location>
        <begin position="260"/>
        <end position="287"/>
    </location>
</feature>
<sequence length="413" mass="46604">MILCVSIVSVVLLPAFAQPQNIINVTVNPDNSSKKSGETVKFTIVITNMGKTQATINEIYVNKILVNNNLGMFLPSNSSDTTTYDFPVSMEPGTYTIPFMVKDQNQNSGVAMAELTVTGDVPKITSFGIALDSILLLLAAFLIPAQIIERFMVLINKLHCGTQGHKKDVFFETEKINSLTKMKEKIIEVMIKNLSSSSAFVFLDNIKKEMTRVMLKEIQGTHNVEGMLSELKINTEDIDNLLNEEFVLNKIKNFLEKKQVKEYVTKINTLEEKFKKMEEEFDKFVKAQYNSSNGQPPKDIEEKIKKFKESKNLQFEEEYERYFEEIDKMISTSNDNKADHESIHEIRIWILACGFGLAPAIPLSIMGIGLLQFLGLTSPVVILMDAIVGALFIGSGTKPIHDIIEWIQKIRKT</sequence>
<dbReference type="STRING" id="886738.Nlim_1084"/>
<feature type="transmembrane region" description="Helical" evidence="2">
    <location>
        <begin position="371"/>
        <end position="393"/>
    </location>
</feature>